<proteinExistence type="predicted"/>
<evidence type="ECO:0000313" key="1">
    <source>
        <dbReference type="EMBL" id="KAJ4332408.1"/>
    </source>
</evidence>
<gene>
    <name evidence="1" type="ORF">N0V87_008404</name>
</gene>
<dbReference type="AlphaFoldDB" id="A0A9W8WTQ8"/>
<comment type="caution">
    <text evidence="1">The sequence shown here is derived from an EMBL/GenBank/DDBJ whole genome shotgun (WGS) entry which is preliminary data.</text>
</comment>
<protein>
    <submittedName>
        <fullName evidence="1">Uncharacterized protein</fullName>
    </submittedName>
</protein>
<name>A0A9W8WTQ8_9PLEO</name>
<accession>A0A9W8WTQ8</accession>
<sequence>MDPLLCWKSKHASKDRRLFQGLTQVNRQTREEFSAQRYYAYFQPLARFDDSPEYMERFVADTEWSEV</sequence>
<organism evidence="1 2">
    <name type="scientific">Didymella glomerata</name>
    <dbReference type="NCBI Taxonomy" id="749621"/>
    <lineage>
        <taxon>Eukaryota</taxon>
        <taxon>Fungi</taxon>
        <taxon>Dikarya</taxon>
        <taxon>Ascomycota</taxon>
        <taxon>Pezizomycotina</taxon>
        <taxon>Dothideomycetes</taxon>
        <taxon>Pleosporomycetidae</taxon>
        <taxon>Pleosporales</taxon>
        <taxon>Pleosporineae</taxon>
        <taxon>Didymellaceae</taxon>
        <taxon>Didymella</taxon>
    </lineage>
</organism>
<evidence type="ECO:0000313" key="2">
    <source>
        <dbReference type="Proteomes" id="UP001140562"/>
    </source>
</evidence>
<dbReference type="EMBL" id="JAPEUV010000119">
    <property type="protein sequence ID" value="KAJ4332408.1"/>
    <property type="molecule type" value="Genomic_DNA"/>
</dbReference>
<dbReference type="Proteomes" id="UP001140562">
    <property type="component" value="Unassembled WGS sequence"/>
</dbReference>
<reference evidence="1" key="1">
    <citation type="submission" date="2022-10" db="EMBL/GenBank/DDBJ databases">
        <title>Tapping the CABI collections for fungal endophytes: first genome assemblies for Collariella, Neodidymelliopsis, Ascochyta clinopodiicola, Didymella pomorum, Didymosphaeria variabile, Neocosmospora piperis and Neocucurbitaria cava.</title>
        <authorList>
            <person name="Hill R."/>
        </authorList>
    </citation>
    <scope>NUCLEOTIDE SEQUENCE</scope>
    <source>
        <strain evidence="1">IMI 360193</strain>
    </source>
</reference>
<keyword evidence="2" id="KW-1185">Reference proteome</keyword>